<evidence type="ECO:0000313" key="4">
    <source>
        <dbReference type="EMBL" id="MFC7138440.1"/>
    </source>
</evidence>
<keyword evidence="5" id="KW-1185">Reference proteome</keyword>
<feature type="transmembrane region" description="Helical" evidence="2">
    <location>
        <begin position="90"/>
        <end position="111"/>
    </location>
</feature>
<feature type="domain" description="DUF1616" evidence="3">
    <location>
        <begin position="18"/>
        <end position="325"/>
    </location>
</feature>
<keyword evidence="2" id="KW-1133">Transmembrane helix</keyword>
<dbReference type="GeneID" id="78818677"/>
<feature type="region of interest" description="Disordered" evidence="1">
    <location>
        <begin position="65"/>
        <end position="84"/>
    </location>
</feature>
<dbReference type="InterPro" id="IPR011674">
    <property type="entry name" value="DUF1616"/>
</dbReference>
<sequence length="340" mass="35767">MSYDTDTRRYGVGDLAVVVALVVAFDAVVALSLDFPTLRLALGLPVLLLAPGWAVVAALYPRGGDGADPTRTRAASTPSRGASTDPISPVARFALAVAASVAVVAAVAVAVNASPWLIRPLPMLVGITAATVLAVVVAGYRRFTLPAMMRYSPSVPWRPVARAARPRLSATFFLGILLVASVVGATAVLATSDAVKAGTNDQFTEFSALTANGSGEYVTANFTDTVEAGGSLYFELANGEGARTDYTLVFVREAVAVENNETVVQSATERDRRSVTVGAGDTQRVEFEPRPSGENSTVRLRAYLYRGDAPEDPSPSSAYRSVRIWYDETPLETASSETAG</sequence>
<evidence type="ECO:0000256" key="2">
    <source>
        <dbReference type="SAM" id="Phobius"/>
    </source>
</evidence>
<feature type="transmembrane region" description="Helical" evidence="2">
    <location>
        <begin position="117"/>
        <end position="140"/>
    </location>
</feature>
<organism evidence="4 5">
    <name type="scientific">Halosimplex aquaticum</name>
    <dbReference type="NCBI Taxonomy" id="3026162"/>
    <lineage>
        <taxon>Archaea</taxon>
        <taxon>Methanobacteriati</taxon>
        <taxon>Methanobacteriota</taxon>
        <taxon>Stenosarchaea group</taxon>
        <taxon>Halobacteria</taxon>
        <taxon>Halobacteriales</taxon>
        <taxon>Haloarculaceae</taxon>
        <taxon>Halosimplex</taxon>
    </lineage>
</organism>
<dbReference type="AlphaFoldDB" id="A0ABD5XXV7"/>
<feature type="transmembrane region" description="Helical" evidence="2">
    <location>
        <begin position="12"/>
        <end position="33"/>
    </location>
</feature>
<dbReference type="EMBL" id="JBHTAS010000001">
    <property type="protein sequence ID" value="MFC7138440.1"/>
    <property type="molecule type" value="Genomic_DNA"/>
</dbReference>
<feature type="transmembrane region" description="Helical" evidence="2">
    <location>
        <begin position="168"/>
        <end position="190"/>
    </location>
</feature>
<proteinExistence type="predicted"/>
<reference evidence="4 5" key="1">
    <citation type="journal article" date="2019" name="Int. J. Syst. Evol. Microbiol.">
        <title>The Global Catalogue of Microorganisms (GCM) 10K type strain sequencing project: providing services to taxonomists for standard genome sequencing and annotation.</title>
        <authorList>
            <consortium name="The Broad Institute Genomics Platform"/>
            <consortium name="The Broad Institute Genome Sequencing Center for Infectious Disease"/>
            <person name="Wu L."/>
            <person name="Ma J."/>
        </authorList>
    </citation>
    <scope>NUCLEOTIDE SEQUENCE [LARGE SCALE GENOMIC DNA]</scope>
    <source>
        <strain evidence="4 5">XZYJT29</strain>
    </source>
</reference>
<keyword evidence="2" id="KW-0812">Transmembrane</keyword>
<dbReference type="Proteomes" id="UP001596432">
    <property type="component" value="Unassembled WGS sequence"/>
</dbReference>
<accession>A0ABD5XXV7</accession>
<evidence type="ECO:0000313" key="5">
    <source>
        <dbReference type="Proteomes" id="UP001596432"/>
    </source>
</evidence>
<keyword evidence="2" id="KW-0472">Membrane</keyword>
<feature type="compositionally biased region" description="Polar residues" evidence="1">
    <location>
        <begin position="73"/>
        <end position="84"/>
    </location>
</feature>
<evidence type="ECO:0000256" key="1">
    <source>
        <dbReference type="SAM" id="MobiDB-lite"/>
    </source>
</evidence>
<comment type="caution">
    <text evidence="4">The sequence shown here is derived from an EMBL/GenBank/DDBJ whole genome shotgun (WGS) entry which is preliminary data.</text>
</comment>
<name>A0ABD5XXV7_9EURY</name>
<dbReference type="Pfam" id="PF07760">
    <property type="entry name" value="DUF1616"/>
    <property type="match status" value="1"/>
</dbReference>
<protein>
    <submittedName>
        <fullName evidence="4">DUF1616 domain-containing protein</fullName>
    </submittedName>
</protein>
<evidence type="ECO:0000259" key="3">
    <source>
        <dbReference type="Pfam" id="PF07760"/>
    </source>
</evidence>
<gene>
    <name evidence="4" type="ORF">ACFQMA_01135</name>
</gene>
<feature type="transmembrane region" description="Helical" evidence="2">
    <location>
        <begin position="39"/>
        <end position="60"/>
    </location>
</feature>
<dbReference type="RefSeq" id="WP_274324067.1">
    <property type="nucleotide sequence ID" value="NZ_CP118158.1"/>
</dbReference>